<evidence type="ECO:0000313" key="13">
    <source>
        <dbReference type="EMBL" id="BCD98975.1"/>
    </source>
</evidence>
<keyword evidence="7" id="KW-0418">Kinase</keyword>
<name>A0AAN1WK00_9GAMM</name>
<keyword evidence="6 10" id="KW-0812">Transmembrane</keyword>
<dbReference type="Pfam" id="PF02518">
    <property type="entry name" value="HATPase_c"/>
    <property type="match status" value="1"/>
</dbReference>
<dbReference type="CDD" id="cd00082">
    <property type="entry name" value="HisKA"/>
    <property type="match status" value="1"/>
</dbReference>
<accession>A0AAN1WK00</accession>
<dbReference type="InterPro" id="IPR003660">
    <property type="entry name" value="HAMP_dom"/>
</dbReference>
<evidence type="ECO:0000256" key="8">
    <source>
        <dbReference type="ARBA" id="ARBA00022989"/>
    </source>
</evidence>
<dbReference type="PROSITE" id="PS50885">
    <property type="entry name" value="HAMP"/>
    <property type="match status" value="1"/>
</dbReference>
<keyword evidence="14" id="KW-1185">Reference proteome</keyword>
<evidence type="ECO:0000256" key="7">
    <source>
        <dbReference type="ARBA" id="ARBA00022777"/>
    </source>
</evidence>
<feature type="transmembrane region" description="Helical" evidence="10">
    <location>
        <begin position="364"/>
        <end position="393"/>
    </location>
</feature>
<evidence type="ECO:0000259" key="11">
    <source>
        <dbReference type="PROSITE" id="PS50109"/>
    </source>
</evidence>
<dbReference type="PANTHER" id="PTHR45436">
    <property type="entry name" value="SENSOR HISTIDINE KINASE YKOH"/>
    <property type="match status" value="1"/>
</dbReference>
<evidence type="ECO:0000256" key="1">
    <source>
        <dbReference type="ARBA" id="ARBA00000085"/>
    </source>
</evidence>
<reference evidence="13 14" key="1">
    <citation type="journal article" date="2022" name="IScience">
        <title>An ultrasensitive nanofiber-based assay for enzymatic hydrolysis and deep-sea microbial degradation of cellulose.</title>
        <authorList>
            <person name="Tsudome M."/>
            <person name="Tachioka M."/>
            <person name="Miyazaki M."/>
            <person name="Uchimura K."/>
            <person name="Tsuda M."/>
            <person name="Takaki Y."/>
            <person name="Deguchi S."/>
        </authorList>
    </citation>
    <scope>NUCLEOTIDE SEQUENCE [LARGE SCALE GENOMIC DNA]</scope>
    <source>
        <strain evidence="13 14">GE09</strain>
    </source>
</reference>
<dbReference type="InterPro" id="IPR036097">
    <property type="entry name" value="HisK_dim/P_sf"/>
</dbReference>
<dbReference type="RefSeq" id="WP_236983766.1">
    <property type="nucleotide sequence ID" value="NZ_AP023086.1"/>
</dbReference>
<sequence length="685" mass="75872">MTLKRQLLLLGLLTLALPWLAVSYIQQLDSTLRQSRLDSVEQLAASVAHSLSKEGALIARLKQRNLQTPALFTAELPKDYVLDGYLTEWHYDEADNAEPARRYSKNNGWHPFINLPTGVLAAAQFALVEDGLWLGVAITGVEATLFSPQRESFDALILRFSHGVALRVITSVAGVAEVQRWQGGRWRRHFEDVALWQMSAAQTSGSLQTIELSLPLAYREHSVTVEYASAALGYSVFLSPQNNPVHLAYRDAEFTGLVGDYASEQQRVTLYDWRGLPVQGTGSLVLGAGLPEFNERNSWLMRLYFLLSGRPEYRYQAPQVPMSTEHSEWFFNRVSPVARAVVALGEKGQAPVGWLVLDKQDARFYILLAGIYGQFVFVCTIFAGVVVIALLGFSSVHSWRIRSLAKHAEQAIDPMGNVRAPFRSSRIPDEIGQLSRSFEALLRRLGAHQEYLKSLAVKLSHELRTPLAITQSSLDNLEVSALDISQRRYVERARGGMARLSSTLNAMSSVNSLEQALMHAESETFCIRDMLTMLVDAYQDNYPQQVVLSGFAEVSRPYRVAAAPELIVQMLDKLVENASQLAPKDSTIEISVSWPSEPAGELTLRVINTGPPLPSAIEQQIFDSMVSSREASQQGDGVHLGLGLYIARLICEFHGGSIRASSIDASESKRALVTFEIILPIISEG</sequence>
<dbReference type="EMBL" id="AP023086">
    <property type="protein sequence ID" value="BCD98975.1"/>
    <property type="molecule type" value="Genomic_DNA"/>
</dbReference>
<evidence type="ECO:0000256" key="10">
    <source>
        <dbReference type="SAM" id="Phobius"/>
    </source>
</evidence>
<evidence type="ECO:0000256" key="3">
    <source>
        <dbReference type="ARBA" id="ARBA00012438"/>
    </source>
</evidence>
<dbReference type="PANTHER" id="PTHR45436:SF5">
    <property type="entry name" value="SENSOR HISTIDINE KINASE TRCS"/>
    <property type="match status" value="1"/>
</dbReference>
<dbReference type="PROSITE" id="PS50109">
    <property type="entry name" value="HIS_KIN"/>
    <property type="match status" value="1"/>
</dbReference>
<keyword evidence="9" id="KW-0902">Two-component regulatory system</keyword>
<protein>
    <recommendedName>
        <fullName evidence="3">histidine kinase</fullName>
        <ecNumber evidence="3">2.7.13.3</ecNumber>
    </recommendedName>
</protein>
<dbReference type="InterPro" id="IPR050428">
    <property type="entry name" value="TCS_sensor_his_kinase"/>
</dbReference>
<proteinExistence type="predicted"/>
<comment type="subcellular location">
    <subcellularLocation>
        <location evidence="2">Membrane</location>
    </subcellularLocation>
</comment>
<dbReference type="Gene3D" id="1.10.287.130">
    <property type="match status" value="1"/>
</dbReference>
<keyword evidence="5" id="KW-0808">Transferase</keyword>
<evidence type="ECO:0000256" key="9">
    <source>
        <dbReference type="ARBA" id="ARBA00023012"/>
    </source>
</evidence>
<comment type="catalytic activity">
    <reaction evidence="1">
        <text>ATP + protein L-histidine = ADP + protein N-phospho-L-histidine.</text>
        <dbReference type="EC" id="2.7.13.3"/>
    </reaction>
</comment>
<dbReference type="InterPro" id="IPR005467">
    <property type="entry name" value="His_kinase_dom"/>
</dbReference>
<dbReference type="EC" id="2.7.13.3" evidence="3"/>
<evidence type="ECO:0000256" key="4">
    <source>
        <dbReference type="ARBA" id="ARBA00022553"/>
    </source>
</evidence>
<organism evidence="13 14">
    <name type="scientific">Marinagarivorans cellulosilyticus</name>
    <dbReference type="NCBI Taxonomy" id="2721545"/>
    <lineage>
        <taxon>Bacteria</taxon>
        <taxon>Pseudomonadati</taxon>
        <taxon>Pseudomonadota</taxon>
        <taxon>Gammaproteobacteria</taxon>
        <taxon>Cellvibrionales</taxon>
        <taxon>Cellvibrionaceae</taxon>
        <taxon>Marinagarivorans</taxon>
    </lineage>
</organism>
<dbReference type="SUPFAM" id="SSF55874">
    <property type="entry name" value="ATPase domain of HSP90 chaperone/DNA topoisomerase II/histidine kinase"/>
    <property type="match status" value="1"/>
</dbReference>
<evidence type="ECO:0000256" key="2">
    <source>
        <dbReference type="ARBA" id="ARBA00004370"/>
    </source>
</evidence>
<keyword evidence="4" id="KW-0597">Phosphoprotein</keyword>
<feature type="domain" description="HAMP" evidence="12">
    <location>
        <begin position="400"/>
        <end position="450"/>
    </location>
</feature>
<dbReference type="SUPFAM" id="SSF47384">
    <property type="entry name" value="Homodimeric domain of signal transducing histidine kinase"/>
    <property type="match status" value="1"/>
</dbReference>
<dbReference type="AlphaFoldDB" id="A0AAN1WK00"/>
<dbReference type="InterPro" id="IPR003594">
    <property type="entry name" value="HATPase_dom"/>
</dbReference>
<dbReference type="GO" id="GO:0000155">
    <property type="term" value="F:phosphorelay sensor kinase activity"/>
    <property type="evidence" value="ECO:0007669"/>
    <property type="project" value="InterPro"/>
</dbReference>
<dbReference type="SMART" id="SM00387">
    <property type="entry name" value="HATPase_c"/>
    <property type="match status" value="1"/>
</dbReference>
<feature type="domain" description="Histidine kinase" evidence="11">
    <location>
        <begin position="458"/>
        <end position="683"/>
    </location>
</feature>
<evidence type="ECO:0000256" key="5">
    <source>
        <dbReference type="ARBA" id="ARBA00022679"/>
    </source>
</evidence>
<dbReference type="InterPro" id="IPR003661">
    <property type="entry name" value="HisK_dim/P_dom"/>
</dbReference>
<evidence type="ECO:0000259" key="12">
    <source>
        <dbReference type="PROSITE" id="PS50885"/>
    </source>
</evidence>
<dbReference type="InterPro" id="IPR036890">
    <property type="entry name" value="HATPase_C_sf"/>
</dbReference>
<dbReference type="CDD" id="cd06225">
    <property type="entry name" value="HAMP"/>
    <property type="match status" value="1"/>
</dbReference>
<dbReference type="GO" id="GO:0016020">
    <property type="term" value="C:membrane"/>
    <property type="evidence" value="ECO:0007669"/>
    <property type="project" value="UniProtKB-SubCell"/>
</dbReference>
<evidence type="ECO:0000256" key="6">
    <source>
        <dbReference type="ARBA" id="ARBA00022692"/>
    </source>
</evidence>
<dbReference type="SMART" id="SM00388">
    <property type="entry name" value="HisKA"/>
    <property type="match status" value="1"/>
</dbReference>
<dbReference type="Pfam" id="PF00512">
    <property type="entry name" value="HisKA"/>
    <property type="match status" value="1"/>
</dbReference>
<keyword evidence="8 10" id="KW-1133">Transmembrane helix</keyword>
<gene>
    <name evidence="13" type="ORF">MARGE09_P3176</name>
</gene>
<evidence type="ECO:0000313" key="14">
    <source>
        <dbReference type="Proteomes" id="UP001320119"/>
    </source>
</evidence>
<dbReference type="Gene3D" id="3.30.565.10">
    <property type="entry name" value="Histidine kinase-like ATPase, C-terminal domain"/>
    <property type="match status" value="1"/>
</dbReference>
<keyword evidence="10" id="KW-0472">Membrane</keyword>
<dbReference type="Proteomes" id="UP001320119">
    <property type="component" value="Chromosome"/>
</dbReference>
<dbReference type="KEGG" id="marq:MARGE09_P3176"/>
<dbReference type="CDD" id="cd00075">
    <property type="entry name" value="HATPase"/>
    <property type="match status" value="1"/>
</dbReference>